<proteinExistence type="predicted"/>
<feature type="transmembrane region" description="Helical" evidence="2">
    <location>
        <begin position="54"/>
        <end position="73"/>
    </location>
</feature>
<dbReference type="AlphaFoldDB" id="A0A091RHD6"/>
<protein>
    <submittedName>
        <fullName evidence="3">Transmembrane protein 110</fullName>
    </submittedName>
</protein>
<name>A0A091RHD6_9AVES</name>
<keyword evidence="2" id="KW-0472">Membrane</keyword>
<keyword evidence="4" id="KW-1185">Reference proteome</keyword>
<dbReference type="Proteomes" id="UP000053369">
    <property type="component" value="Unassembled WGS sequence"/>
</dbReference>
<feature type="compositionally biased region" description="Polar residues" evidence="1">
    <location>
        <begin position="122"/>
        <end position="142"/>
    </location>
</feature>
<feature type="compositionally biased region" description="Acidic residues" evidence="1">
    <location>
        <begin position="112"/>
        <end position="121"/>
    </location>
</feature>
<evidence type="ECO:0000256" key="2">
    <source>
        <dbReference type="SAM" id="Phobius"/>
    </source>
</evidence>
<dbReference type="EMBL" id="KK817201">
    <property type="protein sequence ID" value="KFQ38707.1"/>
    <property type="molecule type" value="Genomic_DNA"/>
</dbReference>
<evidence type="ECO:0000313" key="4">
    <source>
        <dbReference type="Proteomes" id="UP000053369"/>
    </source>
</evidence>
<evidence type="ECO:0000313" key="3">
    <source>
        <dbReference type="EMBL" id="KFQ38707.1"/>
    </source>
</evidence>
<keyword evidence="2" id="KW-1133">Transmembrane helix</keyword>
<sequence length="142" mass="16130">GDPPQAAAWIGQCILYLLIMVFEKTVISLVLLVPGWTKLQQILLGYIPNPQLELVLVMLVVPFIVNAIMFWVVDSLIMRKYKQKDTLDINGSIETPRVRRTEESQVLLSPDMDFDQSESDQDISGHQGTNQKMKQPSYQVVI</sequence>
<keyword evidence="2 3" id="KW-0812">Transmembrane</keyword>
<dbReference type="Pfam" id="PF12400">
    <property type="entry name" value="STIMATE"/>
    <property type="match status" value="1"/>
</dbReference>
<dbReference type="PANTHER" id="PTHR31735:SF3">
    <property type="entry name" value="TRANSMEMBRANE PROTEIN 110-RELATED"/>
    <property type="match status" value="1"/>
</dbReference>
<accession>A0A091RHD6</accession>
<organism evidence="3 4">
    <name type="scientific">Mesitornis unicolor</name>
    <name type="common">brown roatelo</name>
    <dbReference type="NCBI Taxonomy" id="54374"/>
    <lineage>
        <taxon>Eukaryota</taxon>
        <taxon>Metazoa</taxon>
        <taxon>Chordata</taxon>
        <taxon>Craniata</taxon>
        <taxon>Vertebrata</taxon>
        <taxon>Euteleostomi</taxon>
        <taxon>Archelosauria</taxon>
        <taxon>Archosauria</taxon>
        <taxon>Dinosauria</taxon>
        <taxon>Saurischia</taxon>
        <taxon>Theropoda</taxon>
        <taxon>Coelurosauria</taxon>
        <taxon>Aves</taxon>
        <taxon>Neognathae</taxon>
        <taxon>Neoaves</taxon>
        <taxon>Columbimorphae</taxon>
        <taxon>Mesitornithiformes</taxon>
        <taxon>Mesitornithidae</taxon>
        <taxon>Mesitornis</taxon>
    </lineage>
</organism>
<dbReference type="InterPro" id="IPR022127">
    <property type="entry name" value="STIMATE/YPL162C"/>
</dbReference>
<evidence type="ECO:0000256" key="1">
    <source>
        <dbReference type="SAM" id="MobiDB-lite"/>
    </source>
</evidence>
<reference evidence="3 4" key="1">
    <citation type="submission" date="2014-04" db="EMBL/GenBank/DDBJ databases">
        <title>Genome evolution of avian class.</title>
        <authorList>
            <person name="Zhang G."/>
            <person name="Li C."/>
        </authorList>
    </citation>
    <scope>NUCLEOTIDE SEQUENCE [LARGE SCALE GENOMIC DNA]</scope>
    <source>
        <strain evidence="3">BGI_N332</strain>
    </source>
</reference>
<dbReference type="PANTHER" id="PTHR31735">
    <property type="entry name" value="VACUOLAR MEMBRANE PROTEIN YPL162C"/>
    <property type="match status" value="1"/>
</dbReference>
<feature type="non-terminal residue" evidence="3">
    <location>
        <position position="142"/>
    </location>
</feature>
<gene>
    <name evidence="3" type="ORF">N332_00757</name>
</gene>
<feature type="non-terminal residue" evidence="3">
    <location>
        <position position="1"/>
    </location>
</feature>
<dbReference type="GO" id="GO:0016020">
    <property type="term" value="C:membrane"/>
    <property type="evidence" value="ECO:0007669"/>
    <property type="project" value="TreeGrafter"/>
</dbReference>
<feature type="region of interest" description="Disordered" evidence="1">
    <location>
        <begin position="109"/>
        <end position="142"/>
    </location>
</feature>